<evidence type="ECO:0000256" key="1">
    <source>
        <dbReference type="SAM" id="SignalP"/>
    </source>
</evidence>
<dbReference type="AlphaFoldDB" id="A0AAE3N040"/>
<reference evidence="2" key="1">
    <citation type="submission" date="2022-07" db="EMBL/GenBank/DDBJ databases">
        <title>Ectorhizobium quercum gen.nov., sp. nov.</title>
        <authorList>
            <person name="Ma T."/>
            <person name="Li Y."/>
        </authorList>
    </citation>
    <scope>NUCLEOTIDE SEQUENCE</scope>
    <source>
        <strain evidence="2">BDR2-2</strain>
    </source>
</reference>
<feature type="signal peptide" evidence="1">
    <location>
        <begin position="1"/>
        <end position="24"/>
    </location>
</feature>
<comment type="caution">
    <text evidence="2">The sequence shown here is derived from an EMBL/GenBank/DDBJ whole genome shotgun (WGS) entry which is preliminary data.</text>
</comment>
<name>A0AAE3N040_9HYPH</name>
<feature type="chain" id="PRO_5042218741" evidence="1">
    <location>
        <begin position="25"/>
        <end position="215"/>
    </location>
</feature>
<keyword evidence="1" id="KW-0732">Signal</keyword>
<protein>
    <submittedName>
        <fullName evidence="2">Uncharacterized protein</fullName>
    </submittedName>
</protein>
<evidence type="ECO:0000313" key="2">
    <source>
        <dbReference type="EMBL" id="MCX8997601.1"/>
    </source>
</evidence>
<accession>A0AAE3N040</accession>
<evidence type="ECO:0000313" key="3">
    <source>
        <dbReference type="Proteomes" id="UP001208771"/>
    </source>
</evidence>
<dbReference type="RefSeq" id="WP_306411384.1">
    <property type="nucleotide sequence ID" value="NZ_JANFPI010000003.1"/>
</dbReference>
<gene>
    <name evidence="2" type="ORF">NOF55_10855</name>
</gene>
<proteinExistence type="predicted"/>
<dbReference type="Proteomes" id="UP001208771">
    <property type="component" value="Unassembled WGS sequence"/>
</dbReference>
<organism evidence="2 3">
    <name type="scientific">Ectorhizobium quercum</name>
    <dbReference type="NCBI Taxonomy" id="2965071"/>
    <lineage>
        <taxon>Bacteria</taxon>
        <taxon>Pseudomonadati</taxon>
        <taxon>Pseudomonadota</taxon>
        <taxon>Alphaproteobacteria</taxon>
        <taxon>Hyphomicrobiales</taxon>
        <taxon>Rhizobiaceae</taxon>
        <taxon>Ectorhizobium</taxon>
    </lineage>
</organism>
<dbReference type="EMBL" id="JANFPI010000003">
    <property type="protein sequence ID" value="MCX8997601.1"/>
    <property type="molecule type" value="Genomic_DNA"/>
</dbReference>
<keyword evidence="3" id="KW-1185">Reference proteome</keyword>
<sequence length="215" mass="23635">MEKQTRKRGASLFAAFMASSPAVAQEQALIWQPSRIGKSAYSLRVGMNLPQETGTKAGIDFDVRANDSGAVREVPTRLWSSWSHQTNDAPGKSLRRNLNMDFSVLSGSGTVRLSSLRTWIATPAIDMEVEQSYSSFYNGEHNTWNGVNTSHSVQLATDKGTRFILRGVTTGDLDDVRTGVGIEQKLGSNITIRSDFDHSADTLNTSVSARYTTKW</sequence>